<dbReference type="AlphaFoldDB" id="A0A0F9FF81"/>
<organism evidence="1">
    <name type="scientific">marine sediment metagenome</name>
    <dbReference type="NCBI Taxonomy" id="412755"/>
    <lineage>
        <taxon>unclassified sequences</taxon>
        <taxon>metagenomes</taxon>
        <taxon>ecological metagenomes</taxon>
    </lineage>
</organism>
<evidence type="ECO:0000313" key="1">
    <source>
        <dbReference type="EMBL" id="KKL84953.1"/>
    </source>
</evidence>
<dbReference type="EMBL" id="LAZR01021543">
    <property type="protein sequence ID" value="KKL84953.1"/>
    <property type="molecule type" value="Genomic_DNA"/>
</dbReference>
<name>A0A0F9FF81_9ZZZZ</name>
<sequence length="402" mass="45571">MHKIVNPQQTRLFDPYDSVLTEKTRKRLLDGWPGVFRHVILELMPVDTISGHFNPTMGRPTKELYSMAGLILLMEFMDWTKDEALDAYSYHTNVHYALNLEPVTHDISKRTLERHINLFEEDGLAKATMEKITTTLVEVLGIKIDKQRLDSTHIFSDMASFGRTRLMGVAIKRFLTQLKRHGKADYDALDESFRNRYAPGVNQLFADTKKDSKSRRLLRQQVAEDMHYLIQRFADNFEHSNRDTYQALERIFYEQCEVYEENVSVKKKTGGNVMQNPSDADATYDGHKGPGYQAQIAETCHPENEVQLITCAIPQTAAEADANAVEGVLDDLTANDLLPDELLVDTHHTGDENVQLAEDNGVELVGPVPSGSSKTKDDEYEQLNIDDFNVDEASEEVICCPA</sequence>
<gene>
    <name evidence="1" type="ORF">LCGC14_1959590</name>
</gene>
<accession>A0A0F9FF81</accession>
<feature type="non-terminal residue" evidence="1">
    <location>
        <position position="402"/>
    </location>
</feature>
<evidence type="ECO:0008006" key="2">
    <source>
        <dbReference type="Google" id="ProtNLM"/>
    </source>
</evidence>
<comment type="caution">
    <text evidence="1">The sequence shown here is derived from an EMBL/GenBank/DDBJ whole genome shotgun (WGS) entry which is preliminary data.</text>
</comment>
<proteinExistence type="predicted"/>
<protein>
    <recommendedName>
        <fullName evidence="2">Transposase InsH N-terminal domain-containing protein</fullName>
    </recommendedName>
</protein>
<reference evidence="1" key="1">
    <citation type="journal article" date="2015" name="Nature">
        <title>Complex archaea that bridge the gap between prokaryotes and eukaryotes.</title>
        <authorList>
            <person name="Spang A."/>
            <person name="Saw J.H."/>
            <person name="Jorgensen S.L."/>
            <person name="Zaremba-Niedzwiedzka K."/>
            <person name="Martijn J."/>
            <person name="Lind A.E."/>
            <person name="van Eijk R."/>
            <person name="Schleper C."/>
            <person name="Guy L."/>
            <person name="Ettema T.J."/>
        </authorList>
    </citation>
    <scope>NUCLEOTIDE SEQUENCE</scope>
</reference>